<evidence type="ECO:0000313" key="6">
    <source>
        <dbReference type="Proteomes" id="UP000076577"/>
    </source>
</evidence>
<evidence type="ECO:0000256" key="2">
    <source>
        <dbReference type="ARBA" id="ARBA00038825"/>
    </source>
</evidence>
<dbReference type="STRING" id="989403.SAMN05421798_11547"/>
<gene>
    <name evidence="5" type="primary">crtI</name>
    <name evidence="5" type="ORF">PsAD2_04594</name>
</gene>
<dbReference type="OrthoDB" id="9774675at2"/>
<keyword evidence="5" id="KW-0560">Oxidoreductase</keyword>
<sequence length="511" mass="54566">MSSPVIIGAGINGLVAAAQLALAGKRPIVLEQLDRPGGAVRTEELTLAGFKHDVAAMNLSLFAGSGFMAAHGDKLERYGFELVPVSHPFTQATSPQDGLGISTDREAMLAQFSEHDRKAWQALEVQFGSHMDLLVGLLNGPMGLRPLASWMWRAWRSLGTNGLVQLIRLLLSSPRTFLNETFEDEKLKTALASWGMHLDFAPDIAGGAIFPYLEGMVGSALGMVIGKGGAGNLTKALVGLIEENGGQILCNRPVSAIRHSSGRVTGVVSGELIATDNVLAGLAPKHLLRLLGSSGKADFDSKMANFEHAPGTMMIHLALDGPAPWLKESFKQYAYVHIGESMDDMAMVYAQAKGGCLPSRPVLVVGQPTLFDPSRAPDGKHILWVQVRMLPAEIKRDAANQITERDWGSVKDIYAERVLDMLEEYAPGLRELTIGRHVVSPLDLEAENPNLVGGDQICGSHALSQNFLFRPAGGYPDGRTPIAGLRLIGAATWPGAGTGAASGYRSALSLK</sequence>
<dbReference type="AlphaFoldDB" id="A0A161X7R4"/>
<dbReference type="PATRIC" id="fig|989403.3.peg.5029"/>
<protein>
    <recommendedName>
        <fullName evidence="3">Pyridine nucleotide-disulfide oxidoreductase domain-containing protein 2</fullName>
    </recommendedName>
</protein>
<accession>A0A161X7R4</accession>
<proteinExistence type="predicted"/>
<dbReference type="Proteomes" id="UP000076577">
    <property type="component" value="Unassembled WGS sequence"/>
</dbReference>
<comment type="function">
    <text evidence="1">Probable oxidoreductase that may play a role as regulator of mitochondrial function.</text>
</comment>
<dbReference type="PANTHER" id="PTHR10668">
    <property type="entry name" value="PHYTOENE DEHYDROGENASE"/>
    <property type="match status" value="1"/>
</dbReference>
<dbReference type="InterPro" id="IPR036188">
    <property type="entry name" value="FAD/NAD-bd_sf"/>
</dbReference>
<reference evidence="5 6" key="1">
    <citation type="journal article" date="2016" name="Front. Microbiol.">
        <title>Comparative Genomic Analysis Reveals a Diverse Repertoire of Genes Involved in Prokaryote-Eukaryote Interactions within the Pseudovibrio Genus.</title>
        <authorList>
            <person name="Romano S."/>
            <person name="Fernandez-Guerra A."/>
            <person name="Reen F.J."/>
            <person name="Glockner F.O."/>
            <person name="Crowley S.P."/>
            <person name="O'Sullivan O."/>
            <person name="Cotter P.D."/>
            <person name="Adams C."/>
            <person name="Dobson A.D."/>
            <person name="O'Gara F."/>
        </authorList>
    </citation>
    <scope>NUCLEOTIDE SEQUENCE [LARGE SCALE GENOMIC DNA]</scope>
    <source>
        <strain evidence="5 6">Ad2</strain>
    </source>
</reference>
<organism evidence="5 6">
    <name type="scientific">Pseudovibrio axinellae</name>
    <dbReference type="NCBI Taxonomy" id="989403"/>
    <lineage>
        <taxon>Bacteria</taxon>
        <taxon>Pseudomonadati</taxon>
        <taxon>Pseudomonadota</taxon>
        <taxon>Alphaproteobacteria</taxon>
        <taxon>Hyphomicrobiales</taxon>
        <taxon>Stappiaceae</taxon>
        <taxon>Pseudovibrio</taxon>
    </lineage>
</organism>
<dbReference type="Pfam" id="PF01593">
    <property type="entry name" value="Amino_oxidase"/>
    <property type="match status" value="1"/>
</dbReference>
<name>A0A161X7R4_9HYPH</name>
<dbReference type="Gene3D" id="3.90.660.50">
    <property type="match status" value="1"/>
</dbReference>
<keyword evidence="6" id="KW-1185">Reference proteome</keyword>
<feature type="domain" description="Amine oxidase" evidence="4">
    <location>
        <begin position="13"/>
        <end position="426"/>
    </location>
</feature>
<dbReference type="Gene3D" id="3.50.50.60">
    <property type="entry name" value="FAD/NAD(P)-binding domain"/>
    <property type="match status" value="1"/>
</dbReference>
<comment type="subunit">
    <text evidence="2">Interacts with COX5B; this interaction may contribute to localize PYROXD2 to the inner face of the inner mitochondrial membrane.</text>
</comment>
<dbReference type="EMBL" id="LMCB01000160">
    <property type="protein sequence ID" value="KZL05043.1"/>
    <property type="molecule type" value="Genomic_DNA"/>
</dbReference>
<comment type="caution">
    <text evidence="5">The sequence shown here is derived from an EMBL/GenBank/DDBJ whole genome shotgun (WGS) entry which is preliminary data.</text>
</comment>
<evidence type="ECO:0000256" key="3">
    <source>
        <dbReference type="ARBA" id="ARBA00040298"/>
    </source>
</evidence>
<evidence type="ECO:0000259" key="4">
    <source>
        <dbReference type="Pfam" id="PF01593"/>
    </source>
</evidence>
<dbReference type="SUPFAM" id="SSF51905">
    <property type="entry name" value="FAD/NAD(P)-binding domain"/>
    <property type="match status" value="1"/>
</dbReference>
<evidence type="ECO:0000313" key="5">
    <source>
        <dbReference type="EMBL" id="KZL05043.1"/>
    </source>
</evidence>
<dbReference type="GO" id="GO:0016491">
    <property type="term" value="F:oxidoreductase activity"/>
    <property type="evidence" value="ECO:0007669"/>
    <property type="project" value="UniProtKB-KW"/>
</dbReference>
<dbReference type="RefSeq" id="WP_068011058.1">
    <property type="nucleotide sequence ID" value="NZ_FOFM01000015.1"/>
</dbReference>
<dbReference type="PANTHER" id="PTHR10668:SF105">
    <property type="entry name" value="DEHYDROGENASE-RELATED"/>
    <property type="match status" value="1"/>
</dbReference>
<dbReference type="InterPro" id="IPR002937">
    <property type="entry name" value="Amino_oxidase"/>
</dbReference>
<evidence type="ECO:0000256" key="1">
    <source>
        <dbReference type="ARBA" id="ARBA00037217"/>
    </source>
</evidence>